<gene>
    <name evidence="3" type="ORF">HK097_010030</name>
</gene>
<accession>A0AAD5SJ48</accession>
<dbReference type="AlphaFoldDB" id="A0AAD5SJ48"/>
<keyword evidence="4" id="KW-1185">Reference proteome</keyword>
<dbReference type="PANTHER" id="PTHR12770:SF22">
    <property type="entry name" value="PROTEIN ROOT UVB SENSITIVE 1, CHLOROPLASTIC"/>
    <property type="match status" value="1"/>
</dbReference>
<organism evidence="3 4">
    <name type="scientific">Rhizophlyctis rosea</name>
    <dbReference type="NCBI Taxonomy" id="64517"/>
    <lineage>
        <taxon>Eukaryota</taxon>
        <taxon>Fungi</taxon>
        <taxon>Fungi incertae sedis</taxon>
        <taxon>Chytridiomycota</taxon>
        <taxon>Chytridiomycota incertae sedis</taxon>
        <taxon>Chytridiomycetes</taxon>
        <taxon>Rhizophlyctidales</taxon>
        <taxon>Rhizophlyctidaceae</taxon>
        <taxon>Rhizophlyctis</taxon>
    </lineage>
</organism>
<dbReference type="Proteomes" id="UP001212841">
    <property type="component" value="Unassembled WGS sequence"/>
</dbReference>
<feature type="domain" description="Protein root UVB sensitive/RUS" evidence="2">
    <location>
        <begin position="127"/>
        <end position="362"/>
    </location>
</feature>
<sequence>MKEPMHRLNRLTHIRLLPPILRRIAPSFTVAKCLSTNSSQERNNVKASKPHLEVRQRYRKGDSTLWTVIKQSPPTDDIHTTTPKWSVHKHANDIYSSEHPSIAKIGALDPHPTATSQPSRTLPTLLNTIRHTLATGFLPKGYPHSITPDYTPYTLYTLLHSITGTITGTLSTQSLLHALGMGAATSLGLAATTNWIIKDGFGLLGGVIYAGYMGSRFDSSPKRYRFLAALLIQASTLIELLTPLIPHLFVPMASLSNIGKNIGWLASSATKASMHKGFLKEDNLGDVTAKAGAQSTAAGLIGTLGGIALSWGVGTSPSTLFFVFWPLCGLNLWSAYKANQAVITRTINLERGELLFHQILKDSFKSPLPSPTSIAESEHFITPFKSPFGVPIALEPSLARRLEHIPPDFAHAFFTNGYISPKARKEQYRILITTDAKTGVKLNMWYTEPATSKDMLKGFFHACLVRKRLEMEGQVDFERGLQVVRAGYEVAEGRFEELVAGMERVGWDLGHTHLGDRNRRIAVLE</sequence>
<name>A0AAD5SJ48_9FUNG</name>
<reference evidence="3" key="1">
    <citation type="submission" date="2020-05" db="EMBL/GenBank/DDBJ databases">
        <title>Phylogenomic resolution of chytrid fungi.</title>
        <authorList>
            <person name="Stajich J.E."/>
            <person name="Amses K."/>
            <person name="Simmons R."/>
            <person name="Seto K."/>
            <person name="Myers J."/>
            <person name="Bonds A."/>
            <person name="Quandt C.A."/>
            <person name="Barry K."/>
            <person name="Liu P."/>
            <person name="Grigoriev I."/>
            <person name="Longcore J.E."/>
            <person name="James T.Y."/>
        </authorList>
    </citation>
    <scope>NUCLEOTIDE SEQUENCE</scope>
    <source>
        <strain evidence="3">JEL0318</strain>
    </source>
</reference>
<proteinExistence type="inferred from homology"/>
<dbReference type="InterPro" id="IPR006968">
    <property type="entry name" value="RUS_fam"/>
</dbReference>
<dbReference type="EMBL" id="JADGJD010000071">
    <property type="protein sequence ID" value="KAJ3055606.1"/>
    <property type="molecule type" value="Genomic_DNA"/>
</dbReference>
<protein>
    <recommendedName>
        <fullName evidence="2">Protein root UVB sensitive/RUS domain-containing protein</fullName>
    </recommendedName>
</protein>
<evidence type="ECO:0000259" key="2">
    <source>
        <dbReference type="Pfam" id="PF04884"/>
    </source>
</evidence>
<dbReference type="Pfam" id="PF04884">
    <property type="entry name" value="UVB_sens_prot"/>
    <property type="match status" value="1"/>
</dbReference>
<dbReference type="InterPro" id="IPR054549">
    <property type="entry name" value="UVB_sens_RUS_dom"/>
</dbReference>
<evidence type="ECO:0000313" key="4">
    <source>
        <dbReference type="Proteomes" id="UP001212841"/>
    </source>
</evidence>
<evidence type="ECO:0000313" key="3">
    <source>
        <dbReference type="EMBL" id="KAJ3055606.1"/>
    </source>
</evidence>
<dbReference type="PANTHER" id="PTHR12770">
    <property type="entry name" value="RUS1 FAMILY PROTEIN C16ORF58"/>
    <property type="match status" value="1"/>
</dbReference>
<evidence type="ECO:0000256" key="1">
    <source>
        <dbReference type="ARBA" id="ARBA00007558"/>
    </source>
</evidence>
<comment type="similarity">
    <text evidence="1">Belongs to the RUS1 family.</text>
</comment>
<comment type="caution">
    <text evidence="3">The sequence shown here is derived from an EMBL/GenBank/DDBJ whole genome shotgun (WGS) entry which is preliminary data.</text>
</comment>